<organism evidence="1 2">
    <name type="scientific">Lodderomyces elongisporus (strain ATCC 11503 / CBS 2605 / JCM 1781 / NBRC 1676 / NRRL YB-4239)</name>
    <name type="common">Yeast</name>
    <name type="synonym">Saccharomyces elongisporus</name>
    <dbReference type="NCBI Taxonomy" id="379508"/>
    <lineage>
        <taxon>Eukaryota</taxon>
        <taxon>Fungi</taxon>
        <taxon>Dikarya</taxon>
        <taxon>Ascomycota</taxon>
        <taxon>Saccharomycotina</taxon>
        <taxon>Pichiomycetes</taxon>
        <taxon>Debaryomycetaceae</taxon>
        <taxon>Candida/Lodderomyces clade</taxon>
        <taxon>Lodderomyces</taxon>
    </lineage>
</organism>
<dbReference type="STRING" id="379508.A5DSH6"/>
<dbReference type="EMBL" id="CH981524">
    <property type="protein sequence ID" value="EDK42134.1"/>
    <property type="molecule type" value="Genomic_DNA"/>
</dbReference>
<dbReference type="KEGG" id="lel:PVL30_000303"/>
<sequence length="1280" mass="150136">MIRLRCHSVFTRELSRRREIALLLQRPSHIRRALSMGLLRSRPQPFYETSENFLLNPSSMSKSNCYYPTLFNKNHTQLRFVSKYLYPSPPRQAFFESFLSGGFAKANKIIFGEDHDRYIQWLKTASLFSDKDIAMILDDFDHIVKASYEFRASGVKTIASIWQALSSRSRNTLGVQRLMEEIVNRRDLLLRLLLATGEYEFFQTKIMPVILQYVPSESLNYLDRGLQAARATWNSSESEIDFDQEEMEKYLSCEDIPLEQRREFLKLLITPAMRAAKPMYVKIKLVGQFLDFANKLESEEWFKDPKHTEYDDIFVLIGLAPVDISRLHGYLHDLLAIVELRFDKEDTRLFFTHLMRVLVDKAPSITNIIFKFKLSEKKKAEDKTEDALSPLDLAYAMKARAKFNEDAVFDLFLEQSVLQDARVQEEIFLSLCAENKDWKSLQKRFEMMAGKEDLPSTIHYGIAIQALEYLKADVQLEKLYRHIKARKMNANAAVFTALMKMKLRHEDQSGLDNLLQEYISLSQDKSAPAPNKDVHVLVPFTMRLFMEKQDYTEVLQRLHSYLENEVKTGVKFVSDSFLSEVLIYFADNCALREFQRLRNLVSRCNRESSEFHSAIVHALSTLGRFAEAEEVAFEAHGNSAIPFFDFRIYSSQLRNYTMWLQLNPPLNLKRSIERRIFFILASWSNEHYSMFQAQVGGVEFLAGIMDLLNNQAKQFSRERGIRKLRGHLRRAAATAALIQDQRHMKYDIALFLPLLRLYLSFEKFNPPEVMRIHKLMKERNIRVTAEAYYYVLGALTYMDSKKEPTFRRSKRMLEQLLRNYGVFDENPATDVKLDFQQNCVSLSKVVLQFQKNVPAEIADEIVEQFLAGCQKKLKKDAFPLKLKLRTNSMQRLILKRKSTQEYAQFLTETYNQYSEMLNYMQNVSPENEPFVIPPFFSREFGEVLVEMIQMHMNLNGTLDEKLQNEVLDLLLKGVTMPNSDYNKLLDTCLKSPNRDLDRILKVIEKYLADTNLSELTRYQKKRFCYKLCMLHMALKYGDEAVEKKFSILSKFYNIEPLNQTREQLEPKDYIINFLRSSRGYLFNIGEDPFLGSSMTIFEFIDYFNPSRRIKGLNLVANTFRTMKITLQKEIMEGNLDVRYLELNFPKTMKLYSSKSEFYVMLSRFNSEIDRYYRTLETKLPDRNKLRFGDQKTIRIEKSKDVLKYLLLKTDKNIDFYISKDAKLDLTPMLHFSQLSQKSQKSQSLHQSNELRHLRQMQLQNRVEKRVKSDSIGELGNTFNM</sequence>
<evidence type="ECO:0008006" key="3">
    <source>
        <dbReference type="Google" id="ProtNLM"/>
    </source>
</evidence>
<dbReference type="GeneID" id="5234958"/>
<dbReference type="VEuPathDB" id="FungiDB:LELG_00312"/>
<dbReference type="OrthoDB" id="185373at2759"/>
<dbReference type="Gene3D" id="1.25.40.10">
    <property type="entry name" value="Tetratricopeptide repeat domain"/>
    <property type="match status" value="1"/>
</dbReference>
<dbReference type="OMA" id="IFITSIM"/>
<keyword evidence="2" id="KW-1185">Reference proteome</keyword>
<dbReference type="eggNOG" id="KOG4197">
    <property type="taxonomic scope" value="Eukaryota"/>
</dbReference>
<dbReference type="AlphaFoldDB" id="A5DSH6"/>
<dbReference type="Proteomes" id="UP000001996">
    <property type="component" value="Unassembled WGS sequence"/>
</dbReference>
<name>A5DSH6_LODEL</name>
<protein>
    <recommendedName>
        <fullName evidence="3">Mitochondrial group I intron splicing factor CCM1</fullName>
    </recommendedName>
</protein>
<proteinExistence type="predicted"/>
<evidence type="ECO:0000313" key="2">
    <source>
        <dbReference type="Proteomes" id="UP000001996"/>
    </source>
</evidence>
<evidence type="ECO:0000313" key="1">
    <source>
        <dbReference type="EMBL" id="EDK42134.1"/>
    </source>
</evidence>
<dbReference type="InParanoid" id="A5DSH6"/>
<accession>A5DSH6</accession>
<dbReference type="InterPro" id="IPR011990">
    <property type="entry name" value="TPR-like_helical_dom_sf"/>
</dbReference>
<gene>
    <name evidence="1" type="ORF">LELG_00312</name>
</gene>
<dbReference type="HOGENOM" id="CLU_272246_0_0_1"/>
<reference evidence="1 2" key="1">
    <citation type="journal article" date="2009" name="Nature">
        <title>Evolution of pathogenicity and sexual reproduction in eight Candida genomes.</title>
        <authorList>
            <person name="Butler G."/>
            <person name="Rasmussen M.D."/>
            <person name="Lin M.F."/>
            <person name="Santos M.A."/>
            <person name="Sakthikumar S."/>
            <person name="Munro C.A."/>
            <person name="Rheinbay E."/>
            <person name="Grabherr M."/>
            <person name="Forche A."/>
            <person name="Reedy J.L."/>
            <person name="Agrafioti I."/>
            <person name="Arnaud M.B."/>
            <person name="Bates S."/>
            <person name="Brown A.J."/>
            <person name="Brunke S."/>
            <person name="Costanzo M.C."/>
            <person name="Fitzpatrick D.A."/>
            <person name="de Groot P.W."/>
            <person name="Harris D."/>
            <person name="Hoyer L.L."/>
            <person name="Hube B."/>
            <person name="Klis F.M."/>
            <person name="Kodira C."/>
            <person name="Lennard N."/>
            <person name="Logue M.E."/>
            <person name="Martin R."/>
            <person name="Neiman A.M."/>
            <person name="Nikolaou E."/>
            <person name="Quail M.A."/>
            <person name="Quinn J."/>
            <person name="Santos M.C."/>
            <person name="Schmitzberger F.F."/>
            <person name="Sherlock G."/>
            <person name="Shah P."/>
            <person name="Silverstein K.A."/>
            <person name="Skrzypek M.S."/>
            <person name="Soll D."/>
            <person name="Staggs R."/>
            <person name="Stansfield I."/>
            <person name="Stumpf M.P."/>
            <person name="Sudbery P.E."/>
            <person name="Srikantha T."/>
            <person name="Zeng Q."/>
            <person name="Berman J."/>
            <person name="Berriman M."/>
            <person name="Heitman J."/>
            <person name="Gow N.A."/>
            <person name="Lorenz M.C."/>
            <person name="Birren B.W."/>
            <person name="Kellis M."/>
            <person name="Cuomo C.A."/>
        </authorList>
    </citation>
    <scope>NUCLEOTIDE SEQUENCE [LARGE SCALE GENOMIC DNA]</scope>
    <source>
        <strain evidence="2">ATCC 11503 / BCRC 21390 / CBS 2605 / JCM 1781 / NBRC 1676 / NRRL YB-4239</strain>
    </source>
</reference>